<accession>A0A4Y7IG46</accession>
<keyword evidence="2" id="KW-1185">Reference proteome</keyword>
<sequence length="53" mass="5864">MDLLLYGSYQGYIMDLLLCFILDSQESCGVSKTIPRGVLSLILPMKIVNLVEG</sequence>
<dbReference type="Proteomes" id="UP000316621">
    <property type="component" value="Chromosome 1"/>
</dbReference>
<proteinExistence type="predicted"/>
<protein>
    <submittedName>
        <fullName evidence="1">Uncharacterized protein</fullName>
    </submittedName>
</protein>
<gene>
    <name evidence="1" type="ORF">C5167_040807</name>
</gene>
<name>A0A4Y7IG46_PAPSO</name>
<dbReference type="Gramene" id="RZC47844">
    <property type="protein sequence ID" value="RZC47844"/>
    <property type="gene ID" value="C5167_040807"/>
</dbReference>
<reference evidence="1 2" key="1">
    <citation type="journal article" date="2018" name="Science">
        <title>The opium poppy genome and morphinan production.</title>
        <authorList>
            <person name="Guo L."/>
            <person name="Winzer T."/>
            <person name="Yang X."/>
            <person name="Li Y."/>
            <person name="Ning Z."/>
            <person name="He Z."/>
            <person name="Teodor R."/>
            <person name="Lu Y."/>
            <person name="Bowser T.A."/>
            <person name="Graham I.A."/>
            <person name="Ye K."/>
        </authorList>
    </citation>
    <scope>NUCLEOTIDE SEQUENCE [LARGE SCALE GENOMIC DNA]</scope>
    <source>
        <strain evidence="2">cv. HN1</strain>
        <tissue evidence="1">Leaves</tissue>
    </source>
</reference>
<evidence type="ECO:0000313" key="2">
    <source>
        <dbReference type="Proteomes" id="UP000316621"/>
    </source>
</evidence>
<dbReference type="AlphaFoldDB" id="A0A4Y7IG46"/>
<evidence type="ECO:0000313" key="1">
    <source>
        <dbReference type="EMBL" id="RZC47844.1"/>
    </source>
</evidence>
<organism evidence="1 2">
    <name type="scientific">Papaver somniferum</name>
    <name type="common">Opium poppy</name>
    <dbReference type="NCBI Taxonomy" id="3469"/>
    <lineage>
        <taxon>Eukaryota</taxon>
        <taxon>Viridiplantae</taxon>
        <taxon>Streptophyta</taxon>
        <taxon>Embryophyta</taxon>
        <taxon>Tracheophyta</taxon>
        <taxon>Spermatophyta</taxon>
        <taxon>Magnoliopsida</taxon>
        <taxon>Ranunculales</taxon>
        <taxon>Papaveraceae</taxon>
        <taxon>Papaveroideae</taxon>
        <taxon>Papaver</taxon>
    </lineage>
</organism>
<dbReference type="EMBL" id="CM010715">
    <property type="protein sequence ID" value="RZC47844.1"/>
    <property type="molecule type" value="Genomic_DNA"/>
</dbReference>